<accession>A0ACB5RDB0</accession>
<proteinExistence type="predicted"/>
<gene>
    <name evidence="1" type="ORF">rsdtw13_25110</name>
</gene>
<keyword evidence="2" id="KW-1185">Reference proteome</keyword>
<reference evidence="1" key="1">
    <citation type="journal article" date="2025" name="Int. J. Syst. Evol. Microbiol.">
        <title>Inconstantimicrobium mannanitabidum sp. nov., a novel member of the family Clostridiaceae isolated from anoxic soil under the treatment of reductive soil disinfestation.</title>
        <authorList>
            <person name="Ueki A."/>
            <person name="Tonouchi A."/>
            <person name="Honma S."/>
            <person name="Kaku N."/>
            <person name="Ueki K."/>
        </authorList>
    </citation>
    <scope>NUCLEOTIDE SEQUENCE</scope>
    <source>
        <strain evidence="1">TW13</strain>
    </source>
</reference>
<sequence length="406" mass="43898">MLKRTKVIACLMATMMIGGAFAGCGKSDSGKTTTGGKEIKIWSQYTGENLKCVKDLAEAWAKETGNKVKVTEDTKGFDSLVQASKGKNSPDAVVGIANDHLGTFQKADLIDEVPTGTMDDSDYIEPALKASSIAGKRYAVPLTLETYVLFYNKDKVKEAPKTWDDLVAQAKTLGFNYVLNDFYYSLAFIQANGGYVLKTSDDGTVDPKDIGLNNEGAVKGLTMINDLANTSKLVSPSVTAEVARGNFQNGKVAFYLSGPWDVAAFKKANLNFGVATFPEIVPGKAVPTTAGIKFAVVPKSSQNKTEAWSFMKYLAKNGPYKLFKQTAAIPVLKSEQAKDEIKNDPITSVFAKQSESAIPMSSAPEFGTVWDPAKNNITLMITNKQTPKQAADNIVKQMQQKIATMK</sequence>
<name>A0ACB5RDB0_9CLOT</name>
<evidence type="ECO:0000313" key="2">
    <source>
        <dbReference type="Proteomes" id="UP001058074"/>
    </source>
</evidence>
<evidence type="ECO:0000313" key="1">
    <source>
        <dbReference type="EMBL" id="GKX67253.1"/>
    </source>
</evidence>
<dbReference type="Proteomes" id="UP001058074">
    <property type="component" value="Unassembled WGS sequence"/>
</dbReference>
<protein>
    <submittedName>
        <fullName evidence="1">Maltose ABC transporter substrate-binding protein</fullName>
    </submittedName>
</protein>
<dbReference type="EMBL" id="BROD01000001">
    <property type="protein sequence ID" value="GKX67253.1"/>
    <property type="molecule type" value="Genomic_DNA"/>
</dbReference>
<comment type="caution">
    <text evidence="1">The sequence shown here is derived from an EMBL/GenBank/DDBJ whole genome shotgun (WGS) entry which is preliminary data.</text>
</comment>
<organism evidence="1 2">
    <name type="scientific">Inconstantimicrobium mannanitabidum</name>
    <dbReference type="NCBI Taxonomy" id="1604901"/>
    <lineage>
        <taxon>Bacteria</taxon>
        <taxon>Bacillati</taxon>
        <taxon>Bacillota</taxon>
        <taxon>Clostridia</taxon>
        <taxon>Eubacteriales</taxon>
        <taxon>Clostridiaceae</taxon>
        <taxon>Inconstantimicrobium</taxon>
    </lineage>
</organism>